<protein>
    <recommendedName>
        <fullName evidence="3">Glycerophosphoryl diester phosphodiesterase membrane domain-containing protein</fullName>
    </recommendedName>
</protein>
<proteinExistence type="predicted"/>
<name>A0A382SHG3_9ZZZZ</name>
<feature type="transmembrane region" description="Helical" evidence="1">
    <location>
        <begin position="21"/>
        <end position="41"/>
    </location>
</feature>
<evidence type="ECO:0000313" key="2">
    <source>
        <dbReference type="EMBL" id="SVD08627.1"/>
    </source>
</evidence>
<keyword evidence="1" id="KW-1133">Transmembrane helix</keyword>
<keyword evidence="1" id="KW-0472">Membrane</keyword>
<feature type="non-terminal residue" evidence="2">
    <location>
        <position position="235"/>
    </location>
</feature>
<gene>
    <name evidence="2" type="ORF">METZ01_LOCUS361481</name>
</gene>
<feature type="transmembrane region" description="Helical" evidence="1">
    <location>
        <begin position="177"/>
        <end position="204"/>
    </location>
</feature>
<dbReference type="AlphaFoldDB" id="A0A382SHG3"/>
<sequence>MKERSLGDILNETFVIYGKGLRGFLLIAFIIFGPVNVLTFIGPKVSLQEYLTTGSISGSAVMFYVIAAIVTMVATTTVFSAASTGVGQLVAFGRIDIGACFLRVAWRIYSLLFVSFILTMVLVVGIGGAVLLIPALASFAFLLFASMALPVSIYEGSKYLTAFSRSFGLVKSNWKRVLGGISLITMLMLGLALVLAVPSLIFVPNDSEGLQILPTTIQYIVGLISNAAAVTVAAI</sequence>
<keyword evidence="1" id="KW-0812">Transmembrane</keyword>
<feature type="transmembrane region" description="Helical" evidence="1">
    <location>
        <begin position="104"/>
        <end position="126"/>
    </location>
</feature>
<feature type="transmembrane region" description="Helical" evidence="1">
    <location>
        <begin position="216"/>
        <end position="234"/>
    </location>
</feature>
<feature type="transmembrane region" description="Helical" evidence="1">
    <location>
        <begin position="132"/>
        <end position="156"/>
    </location>
</feature>
<evidence type="ECO:0000256" key="1">
    <source>
        <dbReference type="SAM" id="Phobius"/>
    </source>
</evidence>
<evidence type="ECO:0008006" key="3">
    <source>
        <dbReference type="Google" id="ProtNLM"/>
    </source>
</evidence>
<accession>A0A382SHG3</accession>
<feature type="transmembrane region" description="Helical" evidence="1">
    <location>
        <begin position="61"/>
        <end position="92"/>
    </location>
</feature>
<organism evidence="2">
    <name type="scientific">marine metagenome</name>
    <dbReference type="NCBI Taxonomy" id="408172"/>
    <lineage>
        <taxon>unclassified sequences</taxon>
        <taxon>metagenomes</taxon>
        <taxon>ecological metagenomes</taxon>
    </lineage>
</organism>
<reference evidence="2" key="1">
    <citation type="submission" date="2018-05" db="EMBL/GenBank/DDBJ databases">
        <authorList>
            <person name="Lanie J.A."/>
            <person name="Ng W.-L."/>
            <person name="Kazmierczak K.M."/>
            <person name="Andrzejewski T.M."/>
            <person name="Davidsen T.M."/>
            <person name="Wayne K.J."/>
            <person name="Tettelin H."/>
            <person name="Glass J.I."/>
            <person name="Rusch D."/>
            <person name="Podicherti R."/>
            <person name="Tsui H.-C.T."/>
            <person name="Winkler M.E."/>
        </authorList>
    </citation>
    <scope>NUCLEOTIDE SEQUENCE</scope>
</reference>
<dbReference type="EMBL" id="UINC01128701">
    <property type="protein sequence ID" value="SVD08627.1"/>
    <property type="molecule type" value="Genomic_DNA"/>
</dbReference>